<protein>
    <submittedName>
        <fullName evidence="1">Uncharacterized protein</fullName>
    </submittedName>
</protein>
<dbReference type="AlphaFoldDB" id="A0A077R7R6"/>
<organism evidence="1">
    <name type="scientific">Melanopsichium pennsylvanicum 4</name>
    <dbReference type="NCBI Taxonomy" id="1398559"/>
    <lineage>
        <taxon>Eukaryota</taxon>
        <taxon>Fungi</taxon>
        <taxon>Dikarya</taxon>
        <taxon>Basidiomycota</taxon>
        <taxon>Ustilaginomycotina</taxon>
        <taxon>Ustilaginomycetes</taxon>
        <taxon>Ustilaginales</taxon>
        <taxon>Ustilaginaceae</taxon>
        <taxon>Melanopsichium</taxon>
    </lineage>
</organism>
<evidence type="ECO:0000313" key="1">
    <source>
        <dbReference type="EMBL" id="CDI53199.1"/>
    </source>
</evidence>
<reference evidence="1" key="1">
    <citation type="journal article" date="2014" name="Genome Biol. Evol.">
        <title>Gene Loss Rather Than Gene Gain Is Associated with a Host Jump from Monocots to Dicots in the Smut Fungus Melanopsichium pennsylvanicum.</title>
        <authorList>
            <person name="Sharma R."/>
            <person name="Mishra B."/>
            <person name="Runge F."/>
            <person name="Thines M."/>
        </authorList>
    </citation>
    <scope>NUCLEOTIDE SEQUENCE</scope>
    <source>
        <strain evidence="1">4</strain>
    </source>
</reference>
<name>A0A077R7R6_9BASI</name>
<accession>A0A077R7R6</accession>
<proteinExistence type="predicted"/>
<dbReference type="EMBL" id="HG529571">
    <property type="protein sequence ID" value="CDI53199.1"/>
    <property type="molecule type" value="Genomic_DNA"/>
</dbReference>
<sequence>MKFETYCWNEALDWWGEDLDRIGEQANQEQGSTDKRAHFDSWRALQTHSREDQLDCDMKSKNGSARGGFEHDASSLLRIDNSVRALHQTHDPELMREWNGRPLCSQCCAARAAATAGFKGFKTGPSRSSQGIFLEVVDFSV</sequence>